<evidence type="ECO:0000313" key="3">
    <source>
        <dbReference type="Proteomes" id="UP000176050"/>
    </source>
</evidence>
<accession>A0A1D8P5Z3</accession>
<keyword evidence="3" id="KW-1185">Reference proteome</keyword>
<dbReference type="AlphaFoldDB" id="A0A1D8P5Z3"/>
<sequence length="115" mass="13405">MKIKFVLILITITLFQNCNENDEPINPPCIENIIISIQEQDVWNPPAKIYSYRYDNQFVFFIPQRCCDIPSQLLDENCNFICSPDGGIIGSGDGECPDFFDNRTDEYLLWEDDRE</sequence>
<dbReference type="Proteomes" id="UP000176050">
    <property type="component" value="Chromosome"/>
</dbReference>
<dbReference type="RefSeq" id="WP_070236111.1">
    <property type="nucleotide sequence ID" value="NZ_CP017478.1"/>
</dbReference>
<dbReference type="InterPro" id="IPR054243">
    <property type="entry name" value="DUF6970"/>
</dbReference>
<evidence type="ECO:0000259" key="1">
    <source>
        <dbReference type="Pfam" id="PF22311"/>
    </source>
</evidence>
<organism evidence="2 3">
    <name type="scientific">Urechidicola croceus</name>
    <dbReference type="NCBI Taxonomy" id="1850246"/>
    <lineage>
        <taxon>Bacteria</taxon>
        <taxon>Pseudomonadati</taxon>
        <taxon>Bacteroidota</taxon>
        <taxon>Flavobacteriia</taxon>
        <taxon>Flavobacteriales</taxon>
        <taxon>Flavobacteriaceae</taxon>
        <taxon>Urechidicola</taxon>
    </lineage>
</organism>
<proteinExistence type="predicted"/>
<reference evidence="2 3" key="1">
    <citation type="submission" date="2016-10" db="EMBL/GenBank/DDBJ databases">
        <title>Lutibacter sp. LPB0138, isolated from marine gastropod.</title>
        <authorList>
            <person name="Kim E."/>
            <person name="Yi H."/>
        </authorList>
    </citation>
    <scope>NUCLEOTIDE SEQUENCE [LARGE SCALE GENOMIC DNA]</scope>
    <source>
        <strain evidence="2 3">LPB0138</strain>
    </source>
</reference>
<name>A0A1D8P5Z3_9FLAO</name>
<dbReference type="EMBL" id="CP017478">
    <property type="protein sequence ID" value="AOW19972.1"/>
    <property type="molecule type" value="Genomic_DNA"/>
</dbReference>
<evidence type="ECO:0000313" key="2">
    <source>
        <dbReference type="EMBL" id="AOW19972.1"/>
    </source>
</evidence>
<feature type="domain" description="DUF6970" evidence="1">
    <location>
        <begin position="37"/>
        <end position="112"/>
    </location>
</feature>
<gene>
    <name evidence="2" type="ORF">LPB138_04410</name>
</gene>
<dbReference type="KEGG" id="lul:LPB138_04410"/>
<protein>
    <recommendedName>
        <fullName evidence="1">DUF6970 domain-containing protein</fullName>
    </recommendedName>
</protein>
<dbReference type="Pfam" id="PF22311">
    <property type="entry name" value="DUF6970"/>
    <property type="match status" value="1"/>
</dbReference>